<feature type="signal peptide" evidence="1">
    <location>
        <begin position="1"/>
        <end position="20"/>
    </location>
</feature>
<comment type="caution">
    <text evidence="2">The sequence shown here is derived from an EMBL/GenBank/DDBJ whole genome shotgun (WGS) entry which is preliminary data.</text>
</comment>
<accession>A0ABQ1PPA2</accession>
<keyword evidence="1" id="KW-0732">Signal</keyword>
<feature type="chain" id="PRO_5046968070" evidence="1">
    <location>
        <begin position="21"/>
        <end position="141"/>
    </location>
</feature>
<protein>
    <submittedName>
        <fullName evidence="2">Uncharacterized protein</fullName>
    </submittedName>
</protein>
<dbReference type="Proteomes" id="UP000642571">
    <property type="component" value="Unassembled WGS sequence"/>
</dbReference>
<evidence type="ECO:0000256" key="1">
    <source>
        <dbReference type="SAM" id="SignalP"/>
    </source>
</evidence>
<dbReference type="RefSeq" id="WP_188650582.1">
    <property type="nucleotide sequence ID" value="NZ_BMIN01000002.1"/>
</dbReference>
<name>A0ABQ1PPA2_9BACI</name>
<gene>
    <name evidence="2" type="ORF">GCM10011389_04950</name>
</gene>
<keyword evidence="3" id="KW-1185">Reference proteome</keyword>
<dbReference type="EMBL" id="BMIN01000002">
    <property type="protein sequence ID" value="GGD00732.1"/>
    <property type="molecule type" value="Genomic_DNA"/>
</dbReference>
<evidence type="ECO:0000313" key="3">
    <source>
        <dbReference type="Proteomes" id="UP000642571"/>
    </source>
</evidence>
<evidence type="ECO:0000313" key="2">
    <source>
        <dbReference type="EMBL" id="GGD00732.1"/>
    </source>
</evidence>
<organism evidence="2 3">
    <name type="scientific">Pontibacillus salipaludis</name>
    <dbReference type="NCBI Taxonomy" id="1697394"/>
    <lineage>
        <taxon>Bacteria</taxon>
        <taxon>Bacillati</taxon>
        <taxon>Bacillota</taxon>
        <taxon>Bacilli</taxon>
        <taxon>Bacillales</taxon>
        <taxon>Bacillaceae</taxon>
        <taxon>Pontibacillus</taxon>
    </lineage>
</organism>
<dbReference type="PROSITE" id="PS51257">
    <property type="entry name" value="PROKAR_LIPOPROTEIN"/>
    <property type="match status" value="1"/>
</dbReference>
<sequence>MRAALVSVGLAAVTLLSACASNPQGTDEVRDVQFFAKNTDSLMEHEPKRSRNLQSDNPMQINQVGETWGLKKDKEKVFEAVDTLEGVTVRRVTFNKDVVRVRVTVEEEIKSNDERMVKAKKIKTAIQRALPRYNIRVKIVD</sequence>
<reference evidence="3" key="1">
    <citation type="journal article" date="2019" name="Int. J. Syst. Evol. Microbiol.">
        <title>The Global Catalogue of Microorganisms (GCM) 10K type strain sequencing project: providing services to taxonomists for standard genome sequencing and annotation.</title>
        <authorList>
            <consortium name="The Broad Institute Genomics Platform"/>
            <consortium name="The Broad Institute Genome Sequencing Center for Infectious Disease"/>
            <person name="Wu L."/>
            <person name="Ma J."/>
        </authorList>
    </citation>
    <scope>NUCLEOTIDE SEQUENCE [LARGE SCALE GENOMIC DNA]</scope>
    <source>
        <strain evidence="3">CGMCC 1.15353</strain>
    </source>
</reference>
<proteinExistence type="predicted"/>